<dbReference type="AlphaFoldDB" id="A0A7H8R6X8"/>
<dbReference type="SUPFAM" id="SSF51735">
    <property type="entry name" value="NAD(P)-binding Rossmann-fold domains"/>
    <property type="match status" value="1"/>
</dbReference>
<sequence length="673" mass="73656">MSLRAPLRTLGKNGPSVPPLGFGLMGLSGFYGTPPNDEERFQLLDRAVELGETFWDTSNIYGDNEELLCKWFKRTGKRNEIFLATKFGIAMENGKFTGVNSSAEYCKTACAESLKRLGVDYVDLYYVHRVDSETPIEETMRAMADLQAEGKIKYIGLSEVSSTTLRRACKIAPVSVVQMEYSPFVLDIEKARGTNLLQTCRKLGVAVVCYSPLGRGILTSSFTSRDAFKGEGDMRAITFPRFSEENFDANAKLVSQFGALAAKKDCTVSQLALAWLLKQGDDIFPIPGTKKITYLEQNWASKDVKLTDSEEQEIRGFVEKAELALSGYRSMPQGRATISSMDAPLIVVVGALGAQGGSVVSAYLASQKSENFRIRALTSNSSSDAALSLATKPRVTVVGVDLDSPESLAAAFQDANFIFANTIFPPETLITKGGVAAQELEARRGLNVAQATSKIPSLQHLVWSTLPDALRITNGKYAIPHFQSKIPAELYLSDPKNGMDSKTTYLHVGLYGSNLERPPYLPIYTPVANKYVITLPCSPNAIIPFIGDEKLNVGLIVEAIFSQPEKTRGQSVVGASEYISGADWALALSKALHWKKTPTTEAVFVETTQESYKALWGDHIGAEIGIMFAYFDELQEKSFGSSSVMTPADLGIQESLRSTEQRLKDINWETILA</sequence>
<evidence type="ECO:0008006" key="6">
    <source>
        <dbReference type="Google" id="ProtNLM"/>
    </source>
</evidence>
<organism evidence="4 5">
    <name type="scientific">Talaromyces rugulosus</name>
    <name type="common">Penicillium rugulosum</name>
    <dbReference type="NCBI Taxonomy" id="121627"/>
    <lineage>
        <taxon>Eukaryota</taxon>
        <taxon>Fungi</taxon>
        <taxon>Dikarya</taxon>
        <taxon>Ascomycota</taxon>
        <taxon>Pezizomycotina</taxon>
        <taxon>Eurotiomycetes</taxon>
        <taxon>Eurotiomycetidae</taxon>
        <taxon>Eurotiales</taxon>
        <taxon>Trichocomaceae</taxon>
        <taxon>Talaromyces</taxon>
        <taxon>Talaromyces sect. Islandici</taxon>
    </lineage>
</organism>
<evidence type="ECO:0000313" key="5">
    <source>
        <dbReference type="Proteomes" id="UP000509510"/>
    </source>
</evidence>
<dbReference type="SUPFAM" id="SSF51430">
    <property type="entry name" value="NAD(P)-linked oxidoreductase"/>
    <property type="match status" value="1"/>
</dbReference>
<accession>A0A7H8R6X8</accession>
<dbReference type="InterPro" id="IPR023210">
    <property type="entry name" value="NADP_OxRdtase_dom"/>
</dbReference>
<dbReference type="InterPro" id="IPR008030">
    <property type="entry name" value="NmrA-like"/>
</dbReference>
<proteinExistence type="predicted"/>
<feature type="domain" description="NmrA-like" evidence="3">
    <location>
        <begin position="345"/>
        <end position="663"/>
    </location>
</feature>
<evidence type="ECO:0000259" key="3">
    <source>
        <dbReference type="Pfam" id="PF05368"/>
    </source>
</evidence>
<feature type="domain" description="NADP-dependent oxidoreductase" evidence="2">
    <location>
        <begin position="19"/>
        <end position="317"/>
    </location>
</feature>
<dbReference type="InterPro" id="IPR050791">
    <property type="entry name" value="Aldo-Keto_reductase"/>
</dbReference>
<gene>
    <name evidence="4" type="ORF">TRUGW13939_09275</name>
</gene>
<dbReference type="OrthoDB" id="3358371at2759"/>
<dbReference type="KEGG" id="trg:TRUGW13939_09275"/>
<name>A0A7H8R6X8_TALRU</name>
<dbReference type="GO" id="GO:0016491">
    <property type="term" value="F:oxidoreductase activity"/>
    <property type="evidence" value="ECO:0007669"/>
    <property type="project" value="UniProtKB-KW"/>
</dbReference>
<dbReference type="Gene3D" id="3.90.25.10">
    <property type="entry name" value="UDP-galactose 4-epimerase, domain 1"/>
    <property type="match status" value="1"/>
</dbReference>
<dbReference type="PANTHER" id="PTHR43625">
    <property type="entry name" value="AFLATOXIN B1 ALDEHYDE REDUCTASE"/>
    <property type="match status" value="1"/>
</dbReference>
<dbReference type="Proteomes" id="UP000509510">
    <property type="component" value="Chromosome V"/>
</dbReference>
<dbReference type="Pfam" id="PF00248">
    <property type="entry name" value="Aldo_ket_red"/>
    <property type="match status" value="1"/>
</dbReference>
<protein>
    <recommendedName>
        <fullName evidence="6">NADP-dependent oxidoreductase domain-containing protein</fullName>
    </recommendedName>
</protein>
<dbReference type="InterPro" id="IPR036812">
    <property type="entry name" value="NAD(P)_OxRdtase_dom_sf"/>
</dbReference>
<evidence type="ECO:0000313" key="4">
    <source>
        <dbReference type="EMBL" id="QKX62119.1"/>
    </source>
</evidence>
<dbReference type="RefSeq" id="XP_035348293.1">
    <property type="nucleotide sequence ID" value="XM_035492400.1"/>
</dbReference>
<evidence type="ECO:0000256" key="1">
    <source>
        <dbReference type="ARBA" id="ARBA00023002"/>
    </source>
</evidence>
<dbReference type="InterPro" id="IPR020471">
    <property type="entry name" value="AKR"/>
</dbReference>
<dbReference type="Gene3D" id="3.20.20.100">
    <property type="entry name" value="NADP-dependent oxidoreductase domain"/>
    <property type="match status" value="1"/>
</dbReference>
<dbReference type="Pfam" id="PF05368">
    <property type="entry name" value="NmrA"/>
    <property type="match status" value="1"/>
</dbReference>
<dbReference type="GeneID" id="55996759"/>
<dbReference type="Gene3D" id="3.40.50.720">
    <property type="entry name" value="NAD(P)-binding Rossmann-like Domain"/>
    <property type="match status" value="1"/>
</dbReference>
<reference evidence="5" key="1">
    <citation type="submission" date="2020-06" db="EMBL/GenBank/DDBJ databases">
        <title>A chromosome-scale genome assembly of Talaromyces rugulosus W13939.</title>
        <authorList>
            <person name="Wang B."/>
            <person name="Guo L."/>
            <person name="Ye K."/>
            <person name="Wang L."/>
        </authorList>
    </citation>
    <scope>NUCLEOTIDE SEQUENCE [LARGE SCALE GENOMIC DNA]</scope>
    <source>
        <strain evidence="5">W13939</strain>
    </source>
</reference>
<keyword evidence="5" id="KW-1185">Reference proteome</keyword>
<evidence type="ECO:0000259" key="2">
    <source>
        <dbReference type="Pfam" id="PF00248"/>
    </source>
</evidence>
<dbReference type="InterPro" id="IPR036291">
    <property type="entry name" value="NAD(P)-bd_dom_sf"/>
</dbReference>
<dbReference type="EMBL" id="CP055902">
    <property type="protein sequence ID" value="QKX62119.1"/>
    <property type="molecule type" value="Genomic_DNA"/>
</dbReference>
<keyword evidence="1" id="KW-0560">Oxidoreductase</keyword>
<dbReference type="GO" id="GO:0005737">
    <property type="term" value="C:cytoplasm"/>
    <property type="evidence" value="ECO:0007669"/>
    <property type="project" value="TreeGrafter"/>
</dbReference>
<dbReference type="PRINTS" id="PR00069">
    <property type="entry name" value="ALDKETRDTASE"/>
</dbReference>
<dbReference type="PANTHER" id="PTHR43625:SF40">
    <property type="entry name" value="ALDO-KETO REDUCTASE YAKC [NADP(+)]"/>
    <property type="match status" value="1"/>
</dbReference>